<gene>
    <name evidence="3" type="ORF">A4X13_0g8144</name>
</gene>
<reference evidence="3" key="1">
    <citation type="submission" date="2016-04" db="EMBL/GenBank/DDBJ databases">
        <authorList>
            <person name="Nguyen H.D."/>
            <person name="Samba Siva P."/>
            <person name="Cullis J."/>
            <person name="Levesque C.A."/>
            <person name="Hambleton S."/>
        </authorList>
    </citation>
    <scope>NUCLEOTIDE SEQUENCE</scope>
    <source>
        <strain evidence="3">DAOMC 236416</strain>
    </source>
</reference>
<dbReference type="AlphaFoldDB" id="A0A8T8SGG5"/>
<organism evidence="3 4">
    <name type="scientific">Tilletia indica</name>
    <dbReference type="NCBI Taxonomy" id="43049"/>
    <lineage>
        <taxon>Eukaryota</taxon>
        <taxon>Fungi</taxon>
        <taxon>Dikarya</taxon>
        <taxon>Basidiomycota</taxon>
        <taxon>Ustilaginomycotina</taxon>
        <taxon>Exobasidiomycetes</taxon>
        <taxon>Tilletiales</taxon>
        <taxon>Tilletiaceae</taxon>
        <taxon>Tilletia</taxon>
    </lineage>
</organism>
<keyword evidence="1" id="KW-0175">Coiled coil</keyword>
<evidence type="ECO:0000313" key="4">
    <source>
        <dbReference type="Proteomes" id="UP000077521"/>
    </source>
</evidence>
<name>A0A8T8SGG5_9BASI</name>
<feature type="non-terminal residue" evidence="3">
    <location>
        <position position="1"/>
    </location>
</feature>
<sequence>SSSSSSSSNGGSKGSRNDNNRLPNQIVHIKGGQNHISLLTASRSAEETAKLAQKVATRQLQHAQGPKKKLAALHKKVRDGAAALAKTQKRATKDIKVRKEKYEQEKRAKENLRAELREARAEKDRSQRAAVNAVRILRQGQDQDRCCASGTFGRICKSTRENNWATRINTSFCLLMSDFDEIRDARTLEQLTEARDVFFDHWQDSRLPRRKAVCALRSIFGYRSTSIGIRIWGQK</sequence>
<accession>A0A8T8SGG5</accession>
<dbReference type="EMBL" id="LWDF02001277">
    <property type="protein sequence ID" value="KAE8239557.1"/>
    <property type="molecule type" value="Genomic_DNA"/>
</dbReference>
<feature type="region of interest" description="Disordered" evidence="2">
    <location>
        <begin position="1"/>
        <end position="23"/>
    </location>
</feature>
<evidence type="ECO:0000313" key="3">
    <source>
        <dbReference type="EMBL" id="KAE8239557.1"/>
    </source>
</evidence>
<reference evidence="3" key="2">
    <citation type="journal article" date="2019" name="IMA Fungus">
        <title>Genome sequencing and comparison of five Tilletia species to identify candidate genes for the detection of regulated species infecting wheat.</title>
        <authorList>
            <person name="Nguyen H.D.T."/>
            <person name="Sultana T."/>
            <person name="Kesanakurti P."/>
            <person name="Hambleton S."/>
        </authorList>
    </citation>
    <scope>NUCLEOTIDE SEQUENCE</scope>
    <source>
        <strain evidence="3">DAOMC 236416</strain>
    </source>
</reference>
<dbReference type="Proteomes" id="UP000077521">
    <property type="component" value="Unassembled WGS sequence"/>
</dbReference>
<evidence type="ECO:0000256" key="2">
    <source>
        <dbReference type="SAM" id="MobiDB-lite"/>
    </source>
</evidence>
<evidence type="ECO:0000256" key="1">
    <source>
        <dbReference type="SAM" id="Coils"/>
    </source>
</evidence>
<proteinExistence type="predicted"/>
<keyword evidence="4" id="KW-1185">Reference proteome</keyword>
<comment type="caution">
    <text evidence="3">The sequence shown here is derived from an EMBL/GenBank/DDBJ whole genome shotgun (WGS) entry which is preliminary data.</text>
</comment>
<feature type="coiled-coil region" evidence="1">
    <location>
        <begin position="92"/>
        <end position="129"/>
    </location>
</feature>
<feature type="compositionally biased region" description="Low complexity" evidence="2">
    <location>
        <begin position="1"/>
        <end position="10"/>
    </location>
</feature>
<protein>
    <submittedName>
        <fullName evidence="3">Uncharacterized protein</fullName>
    </submittedName>
</protein>